<accession>A0A926I0S8</accession>
<evidence type="ECO:0000259" key="1">
    <source>
        <dbReference type="SMART" id="SM00966"/>
    </source>
</evidence>
<dbReference type="SUPFAM" id="SSF89447">
    <property type="entry name" value="AbrB/MazE/MraZ-like"/>
    <property type="match status" value="1"/>
</dbReference>
<organism evidence="2 3">
    <name type="scientific">Ligaoa zhengdingensis</name>
    <dbReference type="NCBI Taxonomy" id="2763658"/>
    <lineage>
        <taxon>Bacteria</taxon>
        <taxon>Bacillati</taxon>
        <taxon>Bacillota</taxon>
        <taxon>Clostridia</taxon>
        <taxon>Eubacteriales</taxon>
        <taxon>Oscillospiraceae</taxon>
        <taxon>Ligaoa</taxon>
    </lineage>
</organism>
<dbReference type="SMART" id="SM00966">
    <property type="entry name" value="SpoVT_AbrB"/>
    <property type="match status" value="1"/>
</dbReference>
<gene>
    <name evidence="2" type="ORF">H8711_10415</name>
</gene>
<protein>
    <submittedName>
        <fullName evidence="2">AbrB family transcriptional regulator</fullName>
    </submittedName>
</protein>
<dbReference type="RefSeq" id="WP_249283381.1">
    <property type="nucleotide sequence ID" value="NZ_JACRST010000017.1"/>
</dbReference>
<dbReference type="AlphaFoldDB" id="A0A926I0S8"/>
<keyword evidence="3" id="KW-1185">Reference proteome</keyword>
<dbReference type="Proteomes" id="UP000653127">
    <property type="component" value="Unassembled WGS sequence"/>
</dbReference>
<dbReference type="GO" id="GO:0003677">
    <property type="term" value="F:DNA binding"/>
    <property type="evidence" value="ECO:0007669"/>
    <property type="project" value="InterPro"/>
</dbReference>
<dbReference type="Gene3D" id="2.10.260.10">
    <property type="match status" value="1"/>
</dbReference>
<comment type="caution">
    <text evidence="2">The sequence shown here is derived from an EMBL/GenBank/DDBJ whole genome shotgun (WGS) entry which is preliminary data.</text>
</comment>
<name>A0A926I0S8_9FIRM</name>
<dbReference type="InterPro" id="IPR007159">
    <property type="entry name" value="SpoVT-AbrB_dom"/>
</dbReference>
<dbReference type="EMBL" id="JACRST010000017">
    <property type="protein sequence ID" value="MBC8547337.1"/>
    <property type="molecule type" value="Genomic_DNA"/>
</dbReference>
<evidence type="ECO:0000313" key="2">
    <source>
        <dbReference type="EMBL" id="MBC8547337.1"/>
    </source>
</evidence>
<feature type="domain" description="SpoVT-AbrB" evidence="1">
    <location>
        <begin position="8"/>
        <end position="51"/>
    </location>
</feature>
<sequence length="81" mass="9343">MTGKCWTRKVDELGRIVLPRELREEIGLQDREPLEIHLEHGQVTLHKKSERCVICGSDQELSPIKEKMICKSCIQELSGEK</sequence>
<reference evidence="2" key="1">
    <citation type="submission" date="2020-08" db="EMBL/GenBank/DDBJ databases">
        <title>Genome public.</title>
        <authorList>
            <person name="Liu C."/>
            <person name="Sun Q."/>
        </authorList>
    </citation>
    <scope>NUCLEOTIDE SEQUENCE</scope>
    <source>
        <strain evidence="2">NSJ-31</strain>
    </source>
</reference>
<evidence type="ECO:0000313" key="3">
    <source>
        <dbReference type="Proteomes" id="UP000653127"/>
    </source>
</evidence>
<proteinExistence type="predicted"/>
<dbReference type="Pfam" id="PF04014">
    <property type="entry name" value="MazE_antitoxin"/>
    <property type="match status" value="1"/>
</dbReference>
<dbReference type="InterPro" id="IPR037914">
    <property type="entry name" value="SpoVT-AbrB_sf"/>
</dbReference>